<reference evidence="1 2" key="2">
    <citation type="submission" date="2018-11" db="EMBL/GenBank/DDBJ databases">
        <authorList>
            <consortium name="Pathogen Informatics"/>
        </authorList>
    </citation>
    <scope>NUCLEOTIDE SEQUENCE [LARGE SCALE GENOMIC DNA]</scope>
</reference>
<protein>
    <submittedName>
        <fullName evidence="3">Tudor domain-containing protein</fullName>
    </submittedName>
</protein>
<evidence type="ECO:0000313" key="3">
    <source>
        <dbReference type="WBParaSite" id="ASIM_0000992101-mRNA-1"/>
    </source>
</evidence>
<dbReference type="EMBL" id="UYRR01030322">
    <property type="protein sequence ID" value="VDK41087.1"/>
    <property type="molecule type" value="Genomic_DNA"/>
</dbReference>
<keyword evidence="2" id="KW-1185">Reference proteome</keyword>
<reference evidence="3" key="1">
    <citation type="submission" date="2017-02" db="UniProtKB">
        <authorList>
            <consortium name="WormBaseParasite"/>
        </authorList>
    </citation>
    <scope>IDENTIFICATION</scope>
</reference>
<dbReference type="WBParaSite" id="ASIM_0000992101-mRNA-1">
    <property type="protein sequence ID" value="ASIM_0000992101-mRNA-1"/>
    <property type="gene ID" value="ASIM_0000992101"/>
</dbReference>
<accession>A0A0M3JQH0</accession>
<proteinExistence type="predicted"/>
<name>A0A0M3JQH0_ANISI</name>
<evidence type="ECO:0000313" key="1">
    <source>
        <dbReference type="EMBL" id="VDK41087.1"/>
    </source>
</evidence>
<organism evidence="3">
    <name type="scientific">Anisakis simplex</name>
    <name type="common">Herring worm</name>
    <dbReference type="NCBI Taxonomy" id="6269"/>
    <lineage>
        <taxon>Eukaryota</taxon>
        <taxon>Metazoa</taxon>
        <taxon>Ecdysozoa</taxon>
        <taxon>Nematoda</taxon>
        <taxon>Chromadorea</taxon>
        <taxon>Rhabditida</taxon>
        <taxon>Spirurina</taxon>
        <taxon>Ascaridomorpha</taxon>
        <taxon>Ascaridoidea</taxon>
        <taxon>Anisakidae</taxon>
        <taxon>Anisakis</taxon>
        <taxon>Anisakis simplex complex</taxon>
    </lineage>
</organism>
<evidence type="ECO:0000313" key="2">
    <source>
        <dbReference type="Proteomes" id="UP000267096"/>
    </source>
</evidence>
<dbReference type="AlphaFoldDB" id="A0A0M3JQH0"/>
<gene>
    <name evidence="1" type="ORF">ASIM_LOCUS9652</name>
</gene>
<dbReference type="Proteomes" id="UP000267096">
    <property type="component" value="Unassembled WGS sequence"/>
</dbReference>
<sequence length="65" mass="7430">MSFDYCTKELKNLSARVKAPDGSNEGCAVRVIDSDHIGEWSFITGIMRMVYSKQCSCCTYHLLRY</sequence>